<keyword evidence="4 6" id="KW-0067">ATP-binding</keyword>
<evidence type="ECO:0000313" key="7">
    <source>
        <dbReference type="Proteomes" id="UP001589887"/>
    </source>
</evidence>
<keyword evidence="2" id="KW-0813">Transport</keyword>
<comment type="similarity">
    <text evidence="1">Belongs to the ABC transporter superfamily.</text>
</comment>
<dbReference type="Gene3D" id="3.40.50.300">
    <property type="entry name" value="P-loop containing nucleotide triphosphate hydrolases"/>
    <property type="match status" value="1"/>
</dbReference>
<name>A0ABV6TE34_9ACTN</name>
<gene>
    <name evidence="6" type="ORF">ACFH04_10125</name>
</gene>
<evidence type="ECO:0000256" key="2">
    <source>
        <dbReference type="ARBA" id="ARBA00022448"/>
    </source>
</evidence>
<comment type="caution">
    <text evidence="6">The sequence shown here is derived from an EMBL/GenBank/DDBJ whole genome shotgun (WGS) entry which is preliminary data.</text>
</comment>
<dbReference type="Pfam" id="PF00005">
    <property type="entry name" value="ABC_tran"/>
    <property type="match status" value="1"/>
</dbReference>
<dbReference type="EMBL" id="JBHMQV010000009">
    <property type="protein sequence ID" value="MFC0844064.1"/>
    <property type="molecule type" value="Genomic_DNA"/>
</dbReference>
<evidence type="ECO:0000313" key="6">
    <source>
        <dbReference type="EMBL" id="MFC0844064.1"/>
    </source>
</evidence>
<dbReference type="RefSeq" id="WP_394318039.1">
    <property type="nucleotide sequence ID" value="NZ_JBHMQV010000009.1"/>
</dbReference>
<dbReference type="Proteomes" id="UP001589887">
    <property type="component" value="Unassembled WGS sequence"/>
</dbReference>
<keyword evidence="3" id="KW-0547">Nucleotide-binding</keyword>
<evidence type="ECO:0000256" key="1">
    <source>
        <dbReference type="ARBA" id="ARBA00005417"/>
    </source>
</evidence>
<dbReference type="InterPro" id="IPR003439">
    <property type="entry name" value="ABC_transporter-like_ATP-bd"/>
</dbReference>
<organism evidence="6 7">
    <name type="scientific">Streptomyces noboritoensis</name>
    <dbReference type="NCBI Taxonomy" id="67337"/>
    <lineage>
        <taxon>Bacteria</taxon>
        <taxon>Bacillati</taxon>
        <taxon>Actinomycetota</taxon>
        <taxon>Actinomycetes</taxon>
        <taxon>Kitasatosporales</taxon>
        <taxon>Streptomycetaceae</taxon>
        <taxon>Streptomyces</taxon>
    </lineage>
</organism>
<dbReference type="PROSITE" id="PS50893">
    <property type="entry name" value="ABC_TRANSPORTER_2"/>
    <property type="match status" value="1"/>
</dbReference>
<dbReference type="InterPro" id="IPR003593">
    <property type="entry name" value="AAA+_ATPase"/>
</dbReference>
<evidence type="ECO:0000259" key="5">
    <source>
        <dbReference type="PROSITE" id="PS50893"/>
    </source>
</evidence>
<evidence type="ECO:0000256" key="4">
    <source>
        <dbReference type="ARBA" id="ARBA00022840"/>
    </source>
</evidence>
<dbReference type="InterPro" id="IPR027417">
    <property type="entry name" value="P-loop_NTPase"/>
</dbReference>
<dbReference type="PANTHER" id="PTHR43335">
    <property type="entry name" value="ABC TRANSPORTER, ATP-BINDING PROTEIN"/>
    <property type="match status" value="1"/>
</dbReference>
<dbReference type="InterPro" id="IPR017871">
    <property type="entry name" value="ABC_transporter-like_CS"/>
</dbReference>
<feature type="domain" description="ABC transporter" evidence="5">
    <location>
        <begin position="7"/>
        <end position="234"/>
    </location>
</feature>
<reference evidence="6 7" key="1">
    <citation type="submission" date="2024-09" db="EMBL/GenBank/DDBJ databases">
        <authorList>
            <person name="Sun Q."/>
            <person name="Mori K."/>
        </authorList>
    </citation>
    <scope>NUCLEOTIDE SEQUENCE [LARGE SCALE GENOMIC DNA]</scope>
    <source>
        <strain evidence="6 7">JCM 4557</strain>
    </source>
</reference>
<dbReference type="PANTHER" id="PTHR43335:SF4">
    <property type="entry name" value="ABC TRANSPORTER, ATP-BINDING PROTEIN"/>
    <property type="match status" value="1"/>
</dbReference>
<dbReference type="PROSITE" id="PS00211">
    <property type="entry name" value="ABC_TRANSPORTER_1"/>
    <property type="match status" value="1"/>
</dbReference>
<dbReference type="SUPFAM" id="SSF52540">
    <property type="entry name" value="P-loop containing nucleoside triphosphate hydrolases"/>
    <property type="match status" value="1"/>
</dbReference>
<accession>A0ABV6TE34</accession>
<proteinExistence type="inferred from homology"/>
<dbReference type="SMART" id="SM00382">
    <property type="entry name" value="AAA"/>
    <property type="match status" value="1"/>
</dbReference>
<evidence type="ECO:0000256" key="3">
    <source>
        <dbReference type="ARBA" id="ARBA00022741"/>
    </source>
</evidence>
<sequence>MDTPLAIRARGITKCFGDVVALDGVDLDVARGQIHGLVGPNGAGKTTLLGLLLGLAVADSGRLDILGTPVGRALSAPDGVAGFVDGPGLYPSLSARRNLAALAALHGRDVRAAGIDDVLDQVGLTDVADDRTRGFSLGMRQRLGLAAALLTEPRLLVLDEPANGLDPAGKRHVHGVLTRLAAGGTSIVLSSHRMDDLEALCSEVTILSTGRVVFSGPLGKLASENCELDYRLRTSDPRAALRLAADTDGIDTADAALGVEAGQDGAVLVVRARVPAVDELVRRLVLAGIAVRELAPVVSPLEAAFLSLTEVREDGR</sequence>
<dbReference type="GO" id="GO:0005524">
    <property type="term" value="F:ATP binding"/>
    <property type="evidence" value="ECO:0007669"/>
    <property type="project" value="UniProtKB-KW"/>
</dbReference>
<protein>
    <submittedName>
        <fullName evidence="6">ABC transporter ATP-binding protein</fullName>
    </submittedName>
</protein>
<keyword evidence="7" id="KW-1185">Reference proteome</keyword>